<dbReference type="PANTHER" id="PTHR46236">
    <property type="entry name" value="TRAF-LIKE SUPERFAMILY PROTEIN"/>
    <property type="match status" value="1"/>
</dbReference>
<dbReference type="InterPro" id="IPR050804">
    <property type="entry name" value="MCC"/>
</dbReference>
<dbReference type="SUPFAM" id="SSF49599">
    <property type="entry name" value="TRAF domain-like"/>
    <property type="match status" value="1"/>
</dbReference>
<dbReference type="InterPro" id="IPR002083">
    <property type="entry name" value="MATH/TRAF_dom"/>
</dbReference>
<protein>
    <recommendedName>
        <fullName evidence="3">MATH domain-containing protein</fullName>
    </recommendedName>
</protein>
<evidence type="ECO:0000259" key="3">
    <source>
        <dbReference type="PROSITE" id="PS50144"/>
    </source>
</evidence>
<dbReference type="CDD" id="cd00121">
    <property type="entry name" value="MATH"/>
    <property type="match status" value="1"/>
</dbReference>
<reference evidence="4" key="1">
    <citation type="submission" date="2018-11" db="EMBL/GenBank/DDBJ databases">
        <authorList>
            <consortium name="Genoscope - CEA"/>
            <person name="William W."/>
        </authorList>
    </citation>
    <scope>NUCLEOTIDE SEQUENCE</scope>
</reference>
<dbReference type="PROSITE" id="PS50144">
    <property type="entry name" value="MATH"/>
    <property type="match status" value="1"/>
</dbReference>
<accession>A0A3P6C927</accession>
<dbReference type="PANTHER" id="PTHR46236:SF21">
    <property type="entry name" value="TRAF-LIKE FAMILY PROTEIN-RELATED"/>
    <property type="match status" value="1"/>
</dbReference>
<keyword evidence="2" id="KW-1133">Transmembrane helix</keyword>
<dbReference type="EMBL" id="LR031575">
    <property type="protein sequence ID" value="VDD04922.1"/>
    <property type="molecule type" value="Genomic_DNA"/>
</dbReference>
<keyword evidence="1" id="KW-0175">Coiled coil</keyword>
<sequence length="113" mass="13091">MGNEANKKFTWVIKNFSSFSPYSSQTVCSDIFVVGRCKWRLLAFPKGYKSMMIIFLYIWLFLIMNLCLLDGDDTLNSHVLLSIKFLEMSPNSEVIYIYLSVDPCQVLHVVCFI</sequence>
<feature type="domain" description="MATH" evidence="3">
    <location>
        <begin position="6"/>
        <end position="113"/>
    </location>
</feature>
<gene>
    <name evidence="4" type="ORF">BRAA08T33795Z</name>
</gene>
<feature type="transmembrane region" description="Helical" evidence="2">
    <location>
        <begin position="50"/>
        <end position="69"/>
    </location>
</feature>
<name>A0A3P6C927_BRACM</name>
<evidence type="ECO:0000256" key="2">
    <source>
        <dbReference type="SAM" id="Phobius"/>
    </source>
</evidence>
<dbReference type="Gene3D" id="2.60.210.10">
    <property type="entry name" value="Apoptosis, Tumor Necrosis Factor Receptor Associated Protein 2, Chain A"/>
    <property type="match status" value="1"/>
</dbReference>
<keyword evidence="2" id="KW-0472">Membrane</keyword>
<dbReference type="InterPro" id="IPR008974">
    <property type="entry name" value="TRAF-like"/>
</dbReference>
<evidence type="ECO:0000313" key="4">
    <source>
        <dbReference type="EMBL" id="VDD04922.1"/>
    </source>
</evidence>
<dbReference type="Pfam" id="PF22486">
    <property type="entry name" value="MATH_2"/>
    <property type="match status" value="1"/>
</dbReference>
<dbReference type="AlphaFoldDB" id="A0A3P6C927"/>
<keyword evidence="2" id="KW-0812">Transmembrane</keyword>
<organism evidence="4">
    <name type="scientific">Brassica campestris</name>
    <name type="common">Field mustard</name>
    <dbReference type="NCBI Taxonomy" id="3711"/>
    <lineage>
        <taxon>Eukaryota</taxon>
        <taxon>Viridiplantae</taxon>
        <taxon>Streptophyta</taxon>
        <taxon>Embryophyta</taxon>
        <taxon>Tracheophyta</taxon>
        <taxon>Spermatophyta</taxon>
        <taxon>Magnoliopsida</taxon>
        <taxon>eudicotyledons</taxon>
        <taxon>Gunneridae</taxon>
        <taxon>Pentapetalae</taxon>
        <taxon>rosids</taxon>
        <taxon>malvids</taxon>
        <taxon>Brassicales</taxon>
        <taxon>Brassicaceae</taxon>
        <taxon>Brassiceae</taxon>
        <taxon>Brassica</taxon>
    </lineage>
</organism>
<evidence type="ECO:0000256" key="1">
    <source>
        <dbReference type="ARBA" id="ARBA00023054"/>
    </source>
</evidence>
<proteinExistence type="predicted"/>